<dbReference type="InterPro" id="IPR052795">
    <property type="entry name" value="RREB1"/>
</dbReference>
<feature type="compositionally biased region" description="Basic and acidic residues" evidence="1">
    <location>
        <begin position="136"/>
        <end position="150"/>
    </location>
</feature>
<feature type="compositionally biased region" description="Low complexity" evidence="1">
    <location>
        <begin position="217"/>
        <end position="227"/>
    </location>
</feature>
<dbReference type="GO" id="GO:0001228">
    <property type="term" value="F:DNA-binding transcription activator activity, RNA polymerase II-specific"/>
    <property type="evidence" value="ECO:0007669"/>
    <property type="project" value="TreeGrafter"/>
</dbReference>
<sequence length="316" mass="35597">CERHLRNRHGKTTRDEVKAALIYHPSEDSNCDESMKKSIFSSPDRFDHHDEMLLMMPPSDRSTPVSHLKEILQAEAKTPTSTNLKIQVKSLEKLIDNTSAKENSFNSSFSDKEISSVQIKKEASPEMHMEVLDLSKKTSPEDTIRKEESKTPPPAMPPTDMSSILLAQQQIINKMDPFYQQFYRSIMFNPFLFGAGGDFQKIAPFLTPMLAAVAAQQQQQQQIEGQQNPPPMPTTKPTFHDETPSAPMVQVPPLNQHQHPHQPQQPPSTPVSSSSPAISTTSMSPGSVKMVIKNGVLMPKQKQRRYRTERPFACEH</sequence>
<dbReference type="PANTHER" id="PTHR46451:SF1">
    <property type="entry name" value="RAS-RESPONSIVE ELEMENT-BINDING PROTEIN 1"/>
    <property type="match status" value="1"/>
</dbReference>
<protein>
    <submittedName>
        <fullName evidence="2">Hindsight</fullName>
    </submittedName>
</protein>
<dbReference type="PANTHER" id="PTHR46451">
    <property type="entry name" value="RAS-RESPONSIVE ELEMENT-BINDING PROTEIN 1"/>
    <property type="match status" value="1"/>
</dbReference>
<organism evidence="2">
    <name type="scientific">Megaselia abdita</name>
    <name type="common">Humpbacked fly</name>
    <dbReference type="NCBI Taxonomy" id="88686"/>
    <lineage>
        <taxon>Eukaryota</taxon>
        <taxon>Metazoa</taxon>
        <taxon>Ecdysozoa</taxon>
        <taxon>Arthropoda</taxon>
        <taxon>Hexapoda</taxon>
        <taxon>Insecta</taxon>
        <taxon>Pterygota</taxon>
        <taxon>Neoptera</taxon>
        <taxon>Endopterygota</taxon>
        <taxon>Diptera</taxon>
        <taxon>Brachycera</taxon>
        <taxon>Muscomorpha</taxon>
        <taxon>Platypezoidea</taxon>
        <taxon>Phoridae</taxon>
        <taxon>Megaseliini</taxon>
        <taxon>Megaselia</taxon>
    </lineage>
</organism>
<dbReference type="GO" id="GO:0005634">
    <property type="term" value="C:nucleus"/>
    <property type="evidence" value="ECO:0007669"/>
    <property type="project" value="TreeGrafter"/>
</dbReference>
<dbReference type="EMBL" id="GU725002">
    <property type="protein sequence ID" value="ADE44113.1"/>
    <property type="molecule type" value="mRNA"/>
</dbReference>
<feature type="non-terminal residue" evidence="2">
    <location>
        <position position="316"/>
    </location>
</feature>
<dbReference type="AlphaFoldDB" id="D5KZW1"/>
<feature type="region of interest" description="Disordered" evidence="1">
    <location>
        <begin position="217"/>
        <end position="316"/>
    </location>
</feature>
<evidence type="ECO:0000256" key="1">
    <source>
        <dbReference type="SAM" id="MobiDB-lite"/>
    </source>
</evidence>
<feature type="compositionally biased region" description="Basic and acidic residues" evidence="1">
    <location>
        <begin position="306"/>
        <end position="316"/>
    </location>
</feature>
<reference evidence="2" key="1">
    <citation type="journal article" date="2010" name="Dev. Biol.">
        <title>Postgastrular zen expression is required to develop distinct amniotic and serosal epithelia in the scuttle fly Megaselia.</title>
        <authorList>
            <person name="Rafiqi A.M."/>
            <person name="Lemke S."/>
            <person name="Schmidt-Ott U."/>
        </authorList>
    </citation>
    <scope>NUCLEOTIDE SEQUENCE</scope>
</reference>
<proteinExistence type="evidence at transcript level"/>
<evidence type="ECO:0000313" key="2">
    <source>
        <dbReference type="EMBL" id="ADE44113.1"/>
    </source>
</evidence>
<name>D5KZW1_MEGAB</name>
<feature type="region of interest" description="Disordered" evidence="1">
    <location>
        <begin position="136"/>
        <end position="158"/>
    </location>
</feature>
<accession>D5KZW1</accession>
<feature type="compositionally biased region" description="Low complexity" evidence="1">
    <location>
        <begin position="270"/>
        <end position="285"/>
    </location>
</feature>
<dbReference type="GO" id="GO:0000978">
    <property type="term" value="F:RNA polymerase II cis-regulatory region sequence-specific DNA binding"/>
    <property type="evidence" value="ECO:0007669"/>
    <property type="project" value="TreeGrafter"/>
</dbReference>
<feature type="non-terminal residue" evidence="2">
    <location>
        <position position="1"/>
    </location>
</feature>